<dbReference type="PANTHER" id="PTHR21621">
    <property type="entry name" value="RIBOSOMAL PROTEIN S6 MODIFICATION PROTEIN"/>
    <property type="match status" value="1"/>
</dbReference>
<dbReference type="GO" id="GO:0009432">
    <property type="term" value="P:SOS response"/>
    <property type="evidence" value="ECO:0007669"/>
    <property type="project" value="TreeGrafter"/>
</dbReference>
<sequence length="304" mass="34772">MAYIVLGQKQDQHAQYMLEKLKMRGLDAYLLSTHDFPRNVQFSYCPTEEDGSLTLNDGQILKLSEIKAVFWRGFSGVSDESTRENYLSFDSIAAQDSLACLRTWFLLDNGTVWMNSWQAFQHHKEKPLQLTKVKRLGVNIPKTYIGNNLEDVKAAYDQLEQSIFKPVFGGAHTEMLTDEHLSSERLADALAKSPITVQKFIAGTNIRTYVVGDKTISIELKSEKADFREDENTVLTVIETPKQIAEQAKAIKSELFLNWTAIDWRRDEQGNYYFLEANPSPMFIGFERQSGVPLTEYIIDEMCK</sequence>
<dbReference type="AlphaFoldDB" id="A0A5S3YP55"/>
<dbReference type="OrthoDB" id="583309at2"/>
<dbReference type="GO" id="GO:0005524">
    <property type="term" value="F:ATP binding"/>
    <property type="evidence" value="ECO:0007669"/>
    <property type="project" value="UniProtKB-UniRule"/>
</dbReference>
<dbReference type="GO" id="GO:0046872">
    <property type="term" value="F:metal ion binding"/>
    <property type="evidence" value="ECO:0007669"/>
    <property type="project" value="InterPro"/>
</dbReference>
<dbReference type="PANTHER" id="PTHR21621:SF0">
    <property type="entry name" value="BETA-CITRYLGLUTAMATE SYNTHASE B-RELATED"/>
    <property type="match status" value="1"/>
</dbReference>
<dbReference type="Gene3D" id="3.30.470.20">
    <property type="entry name" value="ATP-grasp fold, B domain"/>
    <property type="match status" value="1"/>
</dbReference>
<dbReference type="EMBL" id="PNCM01000069">
    <property type="protein sequence ID" value="TMP77376.1"/>
    <property type="molecule type" value="Genomic_DNA"/>
</dbReference>
<accession>A0A5S3YP55</accession>
<dbReference type="InterPro" id="IPR013651">
    <property type="entry name" value="ATP-grasp_RimK-type"/>
</dbReference>
<proteinExistence type="predicted"/>
<keyword evidence="1" id="KW-0464">Manganese</keyword>
<evidence type="ECO:0000256" key="1">
    <source>
        <dbReference type="ARBA" id="ARBA00023211"/>
    </source>
</evidence>
<protein>
    <recommendedName>
        <fullName evidence="3">ATP-grasp domain-containing protein</fullName>
    </recommendedName>
</protein>
<comment type="caution">
    <text evidence="4">The sequence shown here is derived from an EMBL/GenBank/DDBJ whole genome shotgun (WGS) entry which is preliminary data.</text>
</comment>
<organism evidence="4 5">
    <name type="scientific">Pseudoalteromonas phenolica</name>
    <dbReference type="NCBI Taxonomy" id="161398"/>
    <lineage>
        <taxon>Bacteria</taxon>
        <taxon>Pseudomonadati</taxon>
        <taxon>Pseudomonadota</taxon>
        <taxon>Gammaproteobacteria</taxon>
        <taxon>Alteromonadales</taxon>
        <taxon>Pseudoalteromonadaceae</taxon>
        <taxon>Pseudoalteromonas</taxon>
    </lineage>
</organism>
<dbReference type="RefSeq" id="WP_138569221.1">
    <property type="nucleotide sequence ID" value="NZ_PNCM01000069.1"/>
</dbReference>
<keyword evidence="2" id="KW-0067">ATP-binding</keyword>
<gene>
    <name evidence="4" type="ORF">CWB73_20190</name>
</gene>
<evidence type="ECO:0000259" key="3">
    <source>
        <dbReference type="PROSITE" id="PS50975"/>
    </source>
</evidence>
<reference evidence="5" key="2">
    <citation type="submission" date="2019-06" db="EMBL/GenBank/DDBJ databases">
        <title>Co-occurence of chitin degradation, pigmentation and bioactivity in marine Pseudoalteromonas.</title>
        <authorList>
            <person name="Sonnenschein E.C."/>
            <person name="Bech P.K."/>
        </authorList>
    </citation>
    <scope>NUCLEOTIDE SEQUENCE [LARGE SCALE GENOMIC DNA]</scope>
    <source>
        <strain evidence="5">S1189</strain>
    </source>
</reference>
<evidence type="ECO:0000256" key="2">
    <source>
        <dbReference type="PROSITE-ProRule" id="PRU00409"/>
    </source>
</evidence>
<evidence type="ECO:0000313" key="5">
    <source>
        <dbReference type="Proteomes" id="UP000307362"/>
    </source>
</evidence>
<dbReference type="Pfam" id="PF08443">
    <property type="entry name" value="RimK"/>
    <property type="match status" value="1"/>
</dbReference>
<dbReference type="PROSITE" id="PS50975">
    <property type="entry name" value="ATP_GRASP"/>
    <property type="match status" value="1"/>
</dbReference>
<reference evidence="4 5" key="1">
    <citation type="submission" date="2017-12" db="EMBL/GenBank/DDBJ databases">
        <authorList>
            <person name="Paulsen S."/>
            <person name="Gram L.K."/>
        </authorList>
    </citation>
    <scope>NUCLEOTIDE SEQUENCE [LARGE SCALE GENOMIC DNA]</scope>
    <source>
        <strain evidence="4 5">S1189</strain>
    </source>
</reference>
<dbReference type="SUPFAM" id="SSF56059">
    <property type="entry name" value="Glutathione synthetase ATP-binding domain-like"/>
    <property type="match status" value="1"/>
</dbReference>
<dbReference type="Proteomes" id="UP000307362">
    <property type="component" value="Unassembled WGS sequence"/>
</dbReference>
<feature type="domain" description="ATP-grasp" evidence="3">
    <location>
        <begin position="130"/>
        <end position="303"/>
    </location>
</feature>
<evidence type="ECO:0000313" key="4">
    <source>
        <dbReference type="EMBL" id="TMP77376.1"/>
    </source>
</evidence>
<dbReference type="GO" id="GO:0018169">
    <property type="term" value="F:ribosomal S6-glutamic acid ligase activity"/>
    <property type="evidence" value="ECO:0007669"/>
    <property type="project" value="TreeGrafter"/>
</dbReference>
<keyword evidence="2" id="KW-0547">Nucleotide-binding</keyword>
<dbReference type="GO" id="GO:0005737">
    <property type="term" value="C:cytoplasm"/>
    <property type="evidence" value="ECO:0007669"/>
    <property type="project" value="TreeGrafter"/>
</dbReference>
<name>A0A5S3YP55_9GAMM</name>
<dbReference type="InterPro" id="IPR011761">
    <property type="entry name" value="ATP-grasp"/>
</dbReference>